<evidence type="ECO:0000256" key="8">
    <source>
        <dbReference type="ARBA" id="ARBA00023098"/>
    </source>
</evidence>
<dbReference type="GO" id="GO:0046474">
    <property type="term" value="P:glycerophospholipid biosynthetic process"/>
    <property type="evidence" value="ECO:0007669"/>
    <property type="project" value="TreeGrafter"/>
</dbReference>
<dbReference type="AlphaFoldDB" id="A0A9D1ST85"/>
<keyword evidence="6 14" id="KW-0812">Transmembrane</keyword>
<dbReference type="Pfam" id="PF01066">
    <property type="entry name" value="CDP-OH_P_transf"/>
    <property type="match status" value="1"/>
</dbReference>
<gene>
    <name evidence="15" type="ORF">IAD24_02160</name>
</gene>
<evidence type="ECO:0000256" key="14">
    <source>
        <dbReference type="SAM" id="Phobius"/>
    </source>
</evidence>
<proteinExistence type="inferred from homology"/>
<feature type="transmembrane region" description="Helical" evidence="14">
    <location>
        <begin position="73"/>
        <end position="95"/>
    </location>
</feature>
<keyword evidence="5 13" id="KW-0808">Transferase</keyword>
<keyword evidence="8" id="KW-0443">Lipid metabolism</keyword>
<evidence type="ECO:0000256" key="13">
    <source>
        <dbReference type="RuleBase" id="RU003750"/>
    </source>
</evidence>
<evidence type="ECO:0000256" key="7">
    <source>
        <dbReference type="ARBA" id="ARBA00022989"/>
    </source>
</evidence>
<evidence type="ECO:0000313" key="16">
    <source>
        <dbReference type="Proteomes" id="UP000824128"/>
    </source>
</evidence>
<dbReference type="PIRSF" id="PIRSF000847">
    <property type="entry name" value="Phos_ph_gly_syn"/>
    <property type="match status" value="1"/>
</dbReference>
<keyword evidence="9 14" id="KW-0472">Membrane</keyword>
<comment type="caution">
    <text evidence="15">The sequence shown here is derived from an EMBL/GenBank/DDBJ whole genome shotgun (WGS) entry which is preliminary data.</text>
</comment>
<evidence type="ECO:0000256" key="6">
    <source>
        <dbReference type="ARBA" id="ARBA00022692"/>
    </source>
</evidence>
<comment type="similarity">
    <text evidence="3 13">Belongs to the CDP-alcohol phosphatidyltransferase class-I family.</text>
</comment>
<dbReference type="InterPro" id="IPR048254">
    <property type="entry name" value="CDP_ALCOHOL_P_TRANSF_CS"/>
</dbReference>
<dbReference type="InterPro" id="IPR004570">
    <property type="entry name" value="Phosphatidylglycerol_P_synth"/>
</dbReference>
<dbReference type="PROSITE" id="PS00379">
    <property type="entry name" value="CDP_ALCOHOL_P_TRANSF"/>
    <property type="match status" value="1"/>
</dbReference>
<name>A0A9D1ST85_9FIRM</name>
<evidence type="ECO:0000256" key="1">
    <source>
        <dbReference type="ARBA" id="ARBA00003973"/>
    </source>
</evidence>
<dbReference type="EMBL" id="DVNZ01000069">
    <property type="protein sequence ID" value="HIU93941.1"/>
    <property type="molecule type" value="Genomic_DNA"/>
</dbReference>
<evidence type="ECO:0000256" key="4">
    <source>
        <dbReference type="ARBA" id="ARBA00022516"/>
    </source>
</evidence>
<accession>A0A9D1ST85</accession>
<keyword evidence="4" id="KW-0444">Lipid biosynthesis</keyword>
<dbReference type="GO" id="GO:0008444">
    <property type="term" value="F:CDP-diacylglycerol-glycerol-3-phosphate 3-phosphatidyltransferase activity"/>
    <property type="evidence" value="ECO:0007669"/>
    <property type="project" value="InterPro"/>
</dbReference>
<comment type="function">
    <text evidence="1">This protein catalyzes the committed step to the synthesis of the acidic phospholipids.</text>
</comment>
<dbReference type="InterPro" id="IPR043130">
    <property type="entry name" value="CDP-OH_PTrfase_TM_dom"/>
</dbReference>
<keyword evidence="11" id="KW-1208">Phospholipid metabolism</keyword>
<keyword evidence="10" id="KW-0594">Phospholipid biosynthesis</keyword>
<evidence type="ECO:0000256" key="12">
    <source>
        <dbReference type="ARBA" id="ARBA00033018"/>
    </source>
</evidence>
<evidence type="ECO:0000256" key="2">
    <source>
        <dbReference type="ARBA" id="ARBA00004141"/>
    </source>
</evidence>
<protein>
    <recommendedName>
        <fullName evidence="12">Phosphatidylglycerophosphate synthase</fullName>
    </recommendedName>
</protein>
<sequence>MVGIFAYLFLEGRPIAALSVFVLAFLTDILDGYLARRNNWISNIGKLLDPFADKLLTVVALVCICIGKRQAAFIWLCALTAAKELLMVFGGMFLLRRRVVVYADWFGKIATGVFGAGIILAMLSFRYPQMSPWDLYVLALATALSYLALIHYALRSFFPRLFHKGAPEDAPGGGREAPEQ</sequence>
<dbReference type="PANTHER" id="PTHR14269">
    <property type="entry name" value="CDP-DIACYLGLYCEROL--GLYCEROL-3-PHOSPHATE 3-PHOSPHATIDYLTRANSFERASE-RELATED"/>
    <property type="match status" value="1"/>
</dbReference>
<evidence type="ECO:0000256" key="10">
    <source>
        <dbReference type="ARBA" id="ARBA00023209"/>
    </source>
</evidence>
<evidence type="ECO:0000256" key="9">
    <source>
        <dbReference type="ARBA" id="ARBA00023136"/>
    </source>
</evidence>
<feature type="transmembrane region" description="Helical" evidence="14">
    <location>
        <begin position="15"/>
        <end position="35"/>
    </location>
</feature>
<dbReference type="PANTHER" id="PTHR14269:SF11">
    <property type="entry name" value="CDP-DIACYLGLYCEROL--GLYCEROL-3-PHOSPHATE 3-PHOSPHATIDYLTRANSFERASE"/>
    <property type="match status" value="1"/>
</dbReference>
<dbReference type="Proteomes" id="UP000824128">
    <property type="component" value="Unassembled WGS sequence"/>
</dbReference>
<evidence type="ECO:0000256" key="3">
    <source>
        <dbReference type="ARBA" id="ARBA00010441"/>
    </source>
</evidence>
<dbReference type="GO" id="GO:0016020">
    <property type="term" value="C:membrane"/>
    <property type="evidence" value="ECO:0007669"/>
    <property type="project" value="UniProtKB-SubCell"/>
</dbReference>
<dbReference type="InterPro" id="IPR000462">
    <property type="entry name" value="CDP-OH_P_trans"/>
</dbReference>
<dbReference type="InterPro" id="IPR050324">
    <property type="entry name" value="CDP-alcohol_PTase-I"/>
</dbReference>
<dbReference type="Gene3D" id="1.20.120.1760">
    <property type="match status" value="1"/>
</dbReference>
<feature type="transmembrane region" description="Helical" evidence="14">
    <location>
        <begin position="102"/>
        <end position="123"/>
    </location>
</feature>
<evidence type="ECO:0000256" key="5">
    <source>
        <dbReference type="ARBA" id="ARBA00022679"/>
    </source>
</evidence>
<reference evidence="15" key="1">
    <citation type="submission" date="2020-10" db="EMBL/GenBank/DDBJ databases">
        <authorList>
            <person name="Gilroy R."/>
        </authorList>
    </citation>
    <scope>NUCLEOTIDE SEQUENCE</scope>
    <source>
        <strain evidence="15">ChiGjej2B2-16831</strain>
    </source>
</reference>
<evidence type="ECO:0000313" key="15">
    <source>
        <dbReference type="EMBL" id="HIU93941.1"/>
    </source>
</evidence>
<feature type="transmembrane region" description="Helical" evidence="14">
    <location>
        <begin position="135"/>
        <end position="154"/>
    </location>
</feature>
<comment type="subcellular location">
    <subcellularLocation>
        <location evidence="2">Membrane</location>
        <topology evidence="2">Multi-pass membrane protein</topology>
    </subcellularLocation>
</comment>
<keyword evidence="7 14" id="KW-1133">Transmembrane helix</keyword>
<reference evidence="15" key="2">
    <citation type="journal article" date="2021" name="PeerJ">
        <title>Extensive microbial diversity within the chicken gut microbiome revealed by metagenomics and culture.</title>
        <authorList>
            <person name="Gilroy R."/>
            <person name="Ravi A."/>
            <person name="Getino M."/>
            <person name="Pursley I."/>
            <person name="Horton D.L."/>
            <person name="Alikhan N.F."/>
            <person name="Baker D."/>
            <person name="Gharbi K."/>
            <person name="Hall N."/>
            <person name="Watson M."/>
            <person name="Adriaenssens E.M."/>
            <person name="Foster-Nyarko E."/>
            <person name="Jarju S."/>
            <person name="Secka A."/>
            <person name="Antonio M."/>
            <person name="Oren A."/>
            <person name="Chaudhuri R.R."/>
            <person name="La Ragione R."/>
            <person name="Hildebrand F."/>
            <person name="Pallen M.J."/>
        </authorList>
    </citation>
    <scope>NUCLEOTIDE SEQUENCE</scope>
    <source>
        <strain evidence="15">ChiGjej2B2-16831</strain>
    </source>
</reference>
<organism evidence="15 16">
    <name type="scientific">Candidatus Aphodomorpha intestinavium</name>
    <dbReference type="NCBI Taxonomy" id="2840672"/>
    <lineage>
        <taxon>Bacteria</taxon>
        <taxon>Bacillati</taxon>
        <taxon>Bacillota</taxon>
        <taxon>Clostridia</taxon>
        <taxon>Eubacteriales</taxon>
        <taxon>Candidatus Aphodomorpha</taxon>
    </lineage>
</organism>
<evidence type="ECO:0000256" key="11">
    <source>
        <dbReference type="ARBA" id="ARBA00023264"/>
    </source>
</evidence>